<dbReference type="SUPFAM" id="SSF103473">
    <property type="entry name" value="MFS general substrate transporter"/>
    <property type="match status" value="1"/>
</dbReference>
<keyword evidence="5 9" id="KW-0472">Membrane</keyword>
<evidence type="ECO:0000256" key="2">
    <source>
        <dbReference type="ARBA" id="ARBA00022475"/>
    </source>
</evidence>
<sequence length="447" mass="49038">MDYSYIVVLTTNIIAFTAGTVLTWSSPILDRLADNTTTPFDHPITLEEKSWISSFFPLGAIFGPFLFGYLADAIGRKKTLLCSAAPFIVCYYMLAFGRTVWVYYLARFLLGAALGGVYTVIPMYVGEIADDRNRGTLGSMMNVYLCFGIFFSYCVGPYMSLVGFNVLLGSVPVVFLVLFFLLAPESPHYYLSKNSIGDAKSSLQKVRGLRADVNDELEIIMKKIVEDGRGSAMDIFRSRGLLKALSITVGLGVFQQFSGVNAVFFYAQQIFEASGSSLRPEICSIVIGSVQFSTSFLTPVLVDRWGRKLLLLVSAVGMAASEAILGTYCYLKDSHYEVGSASFLPVLCLMAYIFTYNMGYGPLPWVIMGEVFPPKVKSVASSITAGVCWLAGFLTARYFEPVALAIGMGQSFWIFSAFCVCAVPFGMFFVVETKGKSFVEIQKALGC</sequence>
<evidence type="ECO:0000256" key="9">
    <source>
        <dbReference type="SAM" id="Phobius"/>
    </source>
</evidence>
<evidence type="ECO:0000256" key="6">
    <source>
        <dbReference type="ARBA" id="ARBA00023180"/>
    </source>
</evidence>
<evidence type="ECO:0000256" key="1">
    <source>
        <dbReference type="ARBA" id="ARBA00004651"/>
    </source>
</evidence>
<evidence type="ECO:0000313" key="11">
    <source>
        <dbReference type="EMBL" id="CAG9862029.1"/>
    </source>
</evidence>
<keyword evidence="4 9" id="KW-1133">Transmembrane helix</keyword>
<keyword evidence="6" id="KW-0325">Glycoprotein</keyword>
<feature type="transmembrane region" description="Helical" evidence="9">
    <location>
        <begin position="137"/>
        <end position="158"/>
    </location>
</feature>
<organism evidence="11 12">
    <name type="scientific">Phyllotreta striolata</name>
    <name type="common">Striped flea beetle</name>
    <name type="synonym">Crioceris striolata</name>
    <dbReference type="NCBI Taxonomy" id="444603"/>
    <lineage>
        <taxon>Eukaryota</taxon>
        <taxon>Metazoa</taxon>
        <taxon>Ecdysozoa</taxon>
        <taxon>Arthropoda</taxon>
        <taxon>Hexapoda</taxon>
        <taxon>Insecta</taxon>
        <taxon>Pterygota</taxon>
        <taxon>Neoptera</taxon>
        <taxon>Endopterygota</taxon>
        <taxon>Coleoptera</taxon>
        <taxon>Polyphaga</taxon>
        <taxon>Cucujiformia</taxon>
        <taxon>Chrysomeloidea</taxon>
        <taxon>Chrysomelidae</taxon>
        <taxon>Galerucinae</taxon>
        <taxon>Alticini</taxon>
        <taxon>Phyllotreta</taxon>
    </lineage>
</organism>
<keyword evidence="3 9" id="KW-0812">Transmembrane</keyword>
<keyword evidence="8" id="KW-0813">Transport</keyword>
<dbReference type="PROSITE" id="PS50850">
    <property type="entry name" value="MFS"/>
    <property type="match status" value="1"/>
</dbReference>
<dbReference type="InterPro" id="IPR036259">
    <property type="entry name" value="MFS_trans_sf"/>
</dbReference>
<name>A0A9N9XPB4_PHYSR</name>
<feature type="transmembrane region" description="Helical" evidence="9">
    <location>
        <begin position="164"/>
        <end position="183"/>
    </location>
</feature>
<feature type="transmembrane region" description="Helical" evidence="9">
    <location>
        <begin position="411"/>
        <end position="431"/>
    </location>
</feature>
<accession>A0A9N9XPB4</accession>
<dbReference type="PROSITE" id="PS00217">
    <property type="entry name" value="SUGAR_TRANSPORT_2"/>
    <property type="match status" value="1"/>
</dbReference>
<evidence type="ECO:0000256" key="4">
    <source>
        <dbReference type="ARBA" id="ARBA00022989"/>
    </source>
</evidence>
<feature type="transmembrane region" description="Helical" evidence="9">
    <location>
        <begin position="51"/>
        <end position="71"/>
    </location>
</feature>
<gene>
    <name evidence="11" type="ORF">PHYEVI_LOCUS8352</name>
</gene>
<dbReference type="FunFam" id="1.20.1250.20:FF:000055">
    <property type="entry name" value="Facilitated trehalose transporter Tret1-2 homolog"/>
    <property type="match status" value="1"/>
</dbReference>
<feature type="transmembrane region" description="Helical" evidence="9">
    <location>
        <begin position="309"/>
        <end position="331"/>
    </location>
</feature>
<feature type="transmembrane region" description="Helical" evidence="9">
    <location>
        <begin position="5"/>
        <end position="24"/>
    </location>
</feature>
<dbReference type="OrthoDB" id="4142200at2759"/>
<dbReference type="AlphaFoldDB" id="A0A9N9XPB4"/>
<feature type="domain" description="Major facilitator superfamily (MFS) profile" evidence="10">
    <location>
        <begin position="1"/>
        <end position="434"/>
    </location>
</feature>
<evidence type="ECO:0000256" key="7">
    <source>
        <dbReference type="ARBA" id="ARBA00024348"/>
    </source>
</evidence>
<feature type="transmembrane region" description="Helical" evidence="9">
    <location>
        <begin position="241"/>
        <end position="266"/>
    </location>
</feature>
<keyword evidence="12" id="KW-1185">Reference proteome</keyword>
<dbReference type="CDD" id="cd17358">
    <property type="entry name" value="MFS_GLUT6_8_Class3_like"/>
    <property type="match status" value="1"/>
</dbReference>
<dbReference type="InterPro" id="IPR050549">
    <property type="entry name" value="MFS_Trehalose_Transporter"/>
</dbReference>
<feature type="transmembrane region" description="Helical" evidence="9">
    <location>
        <begin position="343"/>
        <end position="367"/>
    </location>
</feature>
<dbReference type="EMBL" id="OU900098">
    <property type="protein sequence ID" value="CAG9862029.1"/>
    <property type="molecule type" value="Genomic_DNA"/>
</dbReference>
<dbReference type="PRINTS" id="PR00171">
    <property type="entry name" value="SUGRTRNSPORT"/>
</dbReference>
<dbReference type="InterPro" id="IPR003663">
    <property type="entry name" value="Sugar/inositol_transpt"/>
</dbReference>
<comment type="similarity">
    <text evidence="7">Belongs to the major facilitator superfamily. Sugar transporter (TC 2.A.1.1) family. Trehalose transporter subfamily.</text>
</comment>
<dbReference type="PANTHER" id="PTHR48021">
    <property type="match status" value="1"/>
</dbReference>
<feature type="transmembrane region" description="Helical" evidence="9">
    <location>
        <begin position="101"/>
        <end position="125"/>
    </location>
</feature>
<dbReference type="Gene3D" id="1.20.1250.20">
    <property type="entry name" value="MFS general substrate transporter like domains"/>
    <property type="match status" value="1"/>
</dbReference>
<evidence type="ECO:0000259" key="10">
    <source>
        <dbReference type="PROSITE" id="PS50850"/>
    </source>
</evidence>
<evidence type="ECO:0000256" key="8">
    <source>
        <dbReference type="RuleBase" id="RU003346"/>
    </source>
</evidence>
<dbReference type="Pfam" id="PF00083">
    <property type="entry name" value="Sugar_tr"/>
    <property type="match status" value="1"/>
</dbReference>
<dbReference type="InterPro" id="IPR005829">
    <property type="entry name" value="Sugar_transporter_CS"/>
</dbReference>
<dbReference type="NCBIfam" id="TIGR00879">
    <property type="entry name" value="SP"/>
    <property type="match status" value="1"/>
</dbReference>
<dbReference type="GO" id="GO:0051119">
    <property type="term" value="F:sugar transmembrane transporter activity"/>
    <property type="evidence" value="ECO:0007669"/>
    <property type="project" value="InterPro"/>
</dbReference>
<dbReference type="InterPro" id="IPR044775">
    <property type="entry name" value="MFS_ERD6/Tret1-like"/>
</dbReference>
<proteinExistence type="inferred from homology"/>
<protein>
    <recommendedName>
        <fullName evidence="10">Major facilitator superfamily (MFS) profile domain-containing protein</fullName>
    </recommendedName>
</protein>
<dbReference type="InterPro" id="IPR005828">
    <property type="entry name" value="MFS_sugar_transport-like"/>
</dbReference>
<dbReference type="GO" id="GO:0005886">
    <property type="term" value="C:plasma membrane"/>
    <property type="evidence" value="ECO:0007669"/>
    <property type="project" value="UniProtKB-SubCell"/>
</dbReference>
<dbReference type="Proteomes" id="UP001153712">
    <property type="component" value="Chromosome 5"/>
</dbReference>
<reference evidence="11" key="1">
    <citation type="submission" date="2022-01" db="EMBL/GenBank/DDBJ databases">
        <authorList>
            <person name="King R."/>
        </authorList>
    </citation>
    <scope>NUCLEOTIDE SEQUENCE</scope>
</reference>
<evidence type="ECO:0000313" key="12">
    <source>
        <dbReference type="Proteomes" id="UP001153712"/>
    </source>
</evidence>
<dbReference type="PANTHER" id="PTHR48021:SF47">
    <property type="entry name" value="GH17672P"/>
    <property type="match status" value="1"/>
</dbReference>
<feature type="transmembrane region" description="Helical" evidence="9">
    <location>
        <begin position="78"/>
        <end position="95"/>
    </location>
</feature>
<feature type="transmembrane region" description="Helical" evidence="9">
    <location>
        <begin position="379"/>
        <end position="399"/>
    </location>
</feature>
<evidence type="ECO:0000256" key="5">
    <source>
        <dbReference type="ARBA" id="ARBA00023136"/>
    </source>
</evidence>
<comment type="subcellular location">
    <subcellularLocation>
        <location evidence="1">Cell membrane</location>
        <topology evidence="1">Multi-pass membrane protein</topology>
    </subcellularLocation>
</comment>
<keyword evidence="2" id="KW-1003">Cell membrane</keyword>
<evidence type="ECO:0000256" key="3">
    <source>
        <dbReference type="ARBA" id="ARBA00022692"/>
    </source>
</evidence>
<dbReference type="InterPro" id="IPR020846">
    <property type="entry name" value="MFS_dom"/>
</dbReference>